<protein>
    <submittedName>
        <fullName evidence="1">Uncharacterized protein</fullName>
    </submittedName>
</protein>
<sequence>MADLASSIISKLDTITAFLALPDCITNKTDYLSLDSICSSDAEKIRDCLVNDPVLESPSARFTYDAEFQQIRVTRANAVINITAGWLQLQQKAWMKAKILPEAYENDITAFCGVEFRNFASTTHSSTIKTPNYCMMPWTSIFPSLVVETGYTQPATDLERDKEIWKTATNGETKIVIITKFSPTPRNTVMGVIGFHRINGVGGVNTCSKYTIFPPPVTKTEQSYHISLGEVYSGTCPEGIDADTELTLSISELRDISRVVLVGCGLVPD</sequence>
<reference evidence="1 2" key="1">
    <citation type="submission" date="2023-08" db="EMBL/GenBank/DDBJ databases">
        <authorList>
            <person name="Palmer J.M."/>
        </authorList>
    </citation>
    <scope>NUCLEOTIDE SEQUENCE [LARGE SCALE GENOMIC DNA]</scope>
    <source>
        <strain evidence="1 2">TWF481</strain>
    </source>
</reference>
<evidence type="ECO:0000313" key="1">
    <source>
        <dbReference type="EMBL" id="KAK6497673.1"/>
    </source>
</evidence>
<evidence type="ECO:0000313" key="2">
    <source>
        <dbReference type="Proteomes" id="UP001370758"/>
    </source>
</evidence>
<name>A0AAV9VXY7_9PEZI</name>
<keyword evidence="2" id="KW-1185">Reference proteome</keyword>
<dbReference type="EMBL" id="JAVHJL010000009">
    <property type="protein sequence ID" value="KAK6497673.1"/>
    <property type="molecule type" value="Genomic_DNA"/>
</dbReference>
<comment type="caution">
    <text evidence="1">The sequence shown here is derived from an EMBL/GenBank/DDBJ whole genome shotgun (WGS) entry which is preliminary data.</text>
</comment>
<accession>A0AAV9VXY7</accession>
<dbReference type="Proteomes" id="UP001370758">
    <property type="component" value="Unassembled WGS sequence"/>
</dbReference>
<dbReference type="AlphaFoldDB" id="A0AAV9VXY7"/>
<organism evidence="1 2">
    <name type="scientific">Arthrobotrys musiformis</name>
    <dbReference type="NCBI Taxonomy" id="47236"/>
    <lineage>
        <taxon>Eukaryota</taxon>
        <taxon>Fungi</taxon>
        <taxon>Dikarya</taxon>
        <taxon>Ascomycota</taxon>
        <taxon>Pezizomycotina</taxon>
        <taxon>Orbiliomycetes</taxon>
        <taxon>Orbiliales</taxon>
        <taxon>Orbiliaceae</taxon>
        <taxon>Arthrobotrys</taxon>
    </lineage>
</organism>
<proteinExistence type="predicted"/>
<gene>
    <name evidence="1" type="ORF">TWF481_012078</name>
</gene>